<dbReference type="PANTHER" id="PTHR33223">
    <property type="entry name" value="CCHC-TYPE DOMAIN-CONTAINING PROTEIN"/>
    <property type="match status" value="1"/>
</dbReference>
<name>A0AAE1WM01_9LAMI</name>
<evidence type="ECO:0000256" key="1">
    <source>
        <dbReference type="SAM" id="MobiDB-lite"/>
    </source>
</evidence>
<feature type="compositionally biased region" description="Basic and acidic residues" evidence="1">
    <location>
        <begin position="125"/>
        <end position="147"/>
    </location>
</feature>
<gene>
    <name evidence="2" type="ORF">Sango_1735700</name>
</gene>
<feature type="region of interest" description="Disordered" evidence="1">
    <location>
        <begin position="123"/>
        <end position="147"/>
    </location>
</feature>
<reference evidence="2" key="2">
    <citation type="journal article" date="2024" name="Plant">
        <title>Genomic evolution and insights into agronomic trait innovations of Sesamum species.</title>
        <authorList>
            <person name="Miao H."/>
            <person name="Wang L."/>
            <person name="Qu L."/>
            <person name="Liu H."/>
            <person name="Sun Y."/>
            <person name="Le M."/>
            <person name="Wang Q."/>
            <person name="Wei S."/>
            <person name="Zheng Y."/>
            <person name="Lin W."/>
            <person name="Duan Y."/>
            <person name="Cao H."/>
            <person name="Xiong S."/>
            <person name="Wang X."/>
            <person name="Wei L."/>
            <person name="Li C."/>
            <person name="Ma Q."/>
            <person name="Ju M."/>
            <person name="Zhao R."/>
            <person name="Li G."/>
            <person name="Mu C."/>
            <person name="Tian Q."/>
            <person name="Mei H."/>
            <person name="Zhang T."/>
            <person name="Gao T."/>
            <person name="Zhang H."/>
        </authorList>
    </citation>
    <scope>NUCLEOTIDE SEQUENCE</scope>
    <source>
        <strain evidence="2">K16</strain>
    </source>
</reference>
<keyword evidence="3" id="KW-1185">Reference proteome</keyword>
<proteinExistence type="predicted"/>
<evidence type="ECO:0000313" key="2">
    <source>
        <dbReference type="EMBL" id="KAK4395814.1"/>
    </source>
</evidence>
<accession>A0AAE1WM01</accession>
<evidence type="ECO:0000313" key="3">
    <source>
        <dbReference type="Proteomes" id="UP001289374"/>
    </source>
</evidence>
<dbReference type="Proteomes" id="UP001289374">
    <property type="component" value="Unassembled WGS sequence"/>
</dbReference>
<dbReference type="EMBL" id="JACGWL010000009">
    <property type="protein sequence ID" value="KAK4395814.1"/>
    <property type="molecule type" value="Genomic_DNA"/>
</dbReference>
<dbReference type="AlphaFoldDB" id="A0AAE1WM01"/>
<organism evidence="2 3">
    <name type="scientific">Sesamum angolense</name>
    <dbReference type="NCBI Taxonomy" id="2727404"/>
    <lineage>
        <taxon>Eukaryota</taxon>
        <taxon>Viridiplantae</taxon>
        <taxon>Streptophyta</taxon>
        <taxon>Embryophyta</taxon>
        <taxon>Tracheophyta</taxon>
        <taxon>Spermatophyta</taxon>
        <taxon>Magnoliopsida</taxon>
        <taxon>eudicotyledons</taxon>
        <taxon>Gunneridae</taxon>
        <taxon>Pentapetalae</taxon>
        <taxon>asterids</taxon>
        <taxon>lamiids</taxon>
        <taxon>Lamiales</taxon>
        <taxon>Pedaliaceae</taxon>
        <taxon>Sesamum</taxon>
    </lineage>
</organism>
<dbReference type="PANTHER" id="PTHR33223:SF10">
    <property type="entry name" value="AMINOTRANSFERASE-LIKE PLANT MOBILE DOMAIN-CONTAINING PROTEIN"/>
    <property type="match status" value="1"/>
</dbReference>
<comment type="caution">
    <text evidence="2">The sequence shown here is derived from an EMBL/GenBank/DDBJ whole genome shotgun (WGS) entry which is preliminary data.</text>
</comment>
<sequence length="236" mass="27401">MQYQIGGAPEDERQDIPFSEAVMADEISVNYRTPTVTEYDGTTDMQEHLSRLKNTALLHRNTYKDLTLPHWRCLSATQEVKATAFSQGLLDRDLFKSLAMKPISKFDAILALAAKYINMENAQATKKESCSEKRKETKEEVQSKRPRTEFWDRKSPFQRVNTVHTPLTVPITQALLVVKGKNLLTRPKSWKDGPHHPKSDKFCRFHNDYDHTTEECRNIKNEIERLIQNGYLQEYL</sequence>
<reference evidence="2" key="1">
    <citation type="submission" date="2020-06" db="EMBL/GenBank/DDBJ databases">
        <authorList>
            <person name="Li T."/>
            <person name="Hu X."/>
            <person name="Zhang T."/>
            <person name="Song X."/>
            <person name="Zhang H."/>
            <person name="Dai N."/>
            <person name="Sheng W."/>
            <person name="Hou X."/>
            <person name="Wei L."/>
        </authorList>
    </citation>
    <scope>NUCLEOTIDE SEQUENCE</scope>
    <source>
        <strain evidence="2">K16</strain>
        <tissue evidence="2">Leaf</tissue>
    </source>
</reference>
<protein>
    <submittedName>
        <fullName evidence="2">Uncharacterized protein</fullName>
    </submittedName>
</protein>